<evidence type="ECO:0008006" key="3">
    <source>
        <dbReference type="Google" id="ProtNLM"/>
    </source>
</evidence>
<dbReference type="Gene3D" id="2.130.10.30">
    <property type="entry name" value="Regulator of chromosome condensation 1/beta-lactamase-inhibitor protein II"/>
    <property type="match status" value="1"/>
</dbReference>
<dbReference type="InterPro" id="IPR009091">
    <property type="entry name" value="RCC1/BLIP-II"/>
</dbReference>
<organism evidence="1 2">
    <name type="scientific">Symbiodinium microadriaticum</name>
    <name type="common">Dinoflagellate</name>
    <name type="synonym">Zooxanthella microadriatica</name>
    <dbReference type="NCBI Taxonomy" id="2951"/>
    <lineage>
        <taxon>Eukaryota</taxon>
        <taxon>Sar</taxon>
        <taxon>Alveolata</taxon>
        <taxon>Dinophyceae</taxon>
        <taxon>Suessiales</taxon>
        <taxon>Symbiodiniaceae</taxon>
        <taxon>Symbiodinium</taxon>
    </lineage>
</organism>
<accession>A0A1Q9EY98</accession>
<dbReference type="SUPFAM" id="SSF50985">
    <property type="entry name" value="RCC1/BLIP-II"/>
    <property type="match status" value="1"/>
</dbReference>
<protein>
    <recommendedName>
        <fullName evidence="3">Coenzyme Q-binding protein COQ10 START domain-containing protein</fullName>
    </recommendedName>
</protein>
<proteinExistence type="predicted"/>
<dbReference type="Proteomes" id="UP000186817">
    <property type="component" value="Unassembled WGS sequence"/>
</dbReference>
<gene>
    <name evidence="1" type="ORF">AK812_SmicGene3622</name>
</gene>
<dbReference type="EMBL" id="LSRX01000043">
    <property type="protein sequence ID" value="OLQ12426.1"/>
    <property type="molecule type" value="Genomic_DNA"/>
</dbReference>
<name>A0A1Q9EY98_SYMMI</name>
<dbReference type="AlphaFoldDB" id="A0A1Q9EY98"/>
<reference evidence="1 2" key="1">
    <citation type="submission" date="2016-02" db="EMBL/GenBank/DDBJ databases">
        <title>Genome analysis of coral dinoflagellate symbionts highlights evolutionary adaptations to a symbiotic lifestyle.</title>
        <authorList>
            <person name="Aranda M."/>
            <person name="Li Y."/>
            <person name="Liew Y.J."/>
            <person name="Baumgarten S."/>
            <person name="Simakov O."/>
            <person name="Wilson M."/>
            <person name="Piel J."/>
            <person name="Ashoor H."/>
            <person name="Bougouffa S."/>
            <person name="Bajic V.B."/>
            <person name="Ryu T."/>
            <person name="Ravasi T."/>
            <person name="Bayer T."/>
            <person name="Micklem G."/>
            <person name="Kim H."/>
            <person name="Bhak J."/>
            <person name="Lajeunesse T.C."/>
            <person name="Voolstra C.R."/>
        </authorList>
    </citation>
    <scope>NUCLEOTIDE SEQUENCE [LARGE SCALE GENOMIC DNA]</scope>
    <source>
        <strain evidence="1 2">CCMP2467</strain>
    </source>
</reference>
<evidence type="ECO:0000313" key="2">
    <source>
        <dbReference type="Proteomes" id="UP000186817"/>
    </source>
</evidence>
<keyword evidence="2" id="KW-1185">Reference proteome</keyword>
<sequence>MMAAMHPPPTPQATRVPRAAIIPMQPRGPSRSPRSVGGVACCAALAAARAAGCSRRRLRKHLCYTSSPMSLQACALELPELTADEARQLGQGLRVQRQERSGGTGHGFVAVDVEAPASIILQCLESFKDYPNMIPVVRKAEVLSLVDDTGGCTAKCSYRISKFWLGIHVSLISGKTVSLQTHGEESVESLRVRAQKALGAGKGRLLDSTGGVIDGGAPLKKARMQDAEANAEPQRLTLQVRRVDICSGKCGGFAAILGDGSAVAWGNHDDGDDSIAVRDQLKNVQQIQATWGAFAAILGDGSVVIWGEADAGGDSSAVLHDLQNVQQIQATWGAFAAILGDGSVVTWGEADAGGDSSAVLHDLQNVQQIQATEGAFAAICGDLGRG</sequence>
<comment type="caution">
    <text evidence="1">The sequence shown here is derived from an EMBL/GenBank/DDBJ whole genome shotgun (WGS) entry which is preliminary data.</text>
</comment>
<evidence type="ECO:0000313" key="1">
    <source>
        <dbReference type="EMBL" id="OLQ12426.1"/>
    </source>
</evidence>